<accession>A0A3P7JL54</accession>
<feature type="compositionally biased region" description="Basic and acidic residues" evidence="1">
    <location>
        <begin position="96"/>
        <end position="110"/>
    </location>
</feature>
<proteinExistence type="predicted"/>
<evidence type="ECO:0000256" key="1">
    <source>
        <dbReference type="SAM" id="MobiDB-lite"/>
    </source>
</evidence>
<gene>
    <name evidence="2" type="ORF">SVUK_LOCUS16491</name>
</gene>
<feature type="compositionally biased region" description="Polar residues" evidence="1">
    <location>
        <begin position="57"/>
        <end position="72"/>
    </location>
</feature>
<dbReference type="EMBL" id="UYYB01113204">
    <property type="protein sequence ID" value="VDM81493.1"/>
    <property type="molecule type" value="Genomic_DNA"/>
</dbReference>
<evidence type="ECO:0000313" key="2">
    <source>
        <dbReference type="EMBL" id="VDM81493.1"/>
    </source>
</evidence>
<evidence type="ECO:0000313" key="3">
    <source>
        <dbReference type="Proteomes" id="UP000270094"/>
    </source>
</evidence>
<dbReference type="AlphaFoldDB" id="A0A3P7JL54"/>
<feature type="region of interest" description="Disordered" evidence="1">
    <location>
        <begin position="1"/>
        <end position="124"/>
    </location>
</feature>
<keyword evidence="3" id="KW-1185">Reference proteome</keyword>
<name>A0A3P7JL54_STRVU</name>
<dbReference type="OrthoDB" id="5873119at2759"/>
<protein>
    <submittedName>
        <fullName evidence="2">Uncharacterized protein</fullName>
    </submittedName>
</protein>
<reference evidence="2 3" key="1">
    <citation type="submission" date="2018-11" db="EMBL/GenBank/DDBJ databases">
        <authorList>
            <consortium name="Pathogen Informatics"/>
        </authorList>
    </citation>
    <scope>NUCLEOTIDE SEQUENCE [LARGE SCALE GENOMIC DNA]</scope>
</reference>
<dbReference type="Proteomes" id="UP000270094">
    <property type="component" value="Unassembled WGS sequence"/>
</dbReference>
<feature type="compositionally biased region" description="Basic residues" evidence="1">
    <location>
        <begin position="85"/>
        <end position="94"/>
    </location>
</feature>
<sequence length="305" mass="34247">MARRRRRSNGGKDDSSVKENSAKKRDVGNYSVEAVKEKSALSERNNPSSGDSEKADSPSTELCSPNQKIPESTSDDNDMKCGLRTSRKSSRSKCARSSEKKNSKAEKQEIEDVPDNTSDHVSEVHPAVTQNIEDNNDDVVCDSQEVVGSNPAEEEGDGGLIMEPEEILHLYERLTGDIRKPPEKSKDPLRDARLLRRQRLESLNQLKTLSLRLEDLNRTNSPMEKYLSFDDTAQRDALEIMNIRYEELCDDIFAADDEFLLMFEKEEVGVNKEDQVLIKPGPSICMETAANYVGVCMQSKLTVLI</sequence>
<organism evidence="2 3">
    <name type="scientific">Strongylus vulgaris</name>
    <name type="common">Blood worm</name>
    <dbReference type="NCBI Taxonomy" id="40348"/>
    <lineage>
        <taxon>Eukaryota</taxon>
        <taxon>Metazoa</taxon>
        <taxon>Ecdysozoa</taxon>
        <taxon>Nematoda</taxon>
        <taxon>Chromadorea</taxon>
        <taxon>Rhabditida</taxon>
        <taxon>Rhabditina</taxon>
        <taxon>Rhabditomorpha</taxon>
        <taxon>Strongyloidea</taxon>
        <taxon>Strongylidae</taxon>
        <taxon>Strongylus</taxon>
    </lineage>
</organism>
<feature type="compositionally biased region" description="Basic and acidic residues" evidence="1">
    <location>
        <begin position="10"/>
        <end position="27"/>
    </location>
</feature>